<protein>
    <submittedName>
        <fullName evidence="1">Uncharacterized protein</fullName>
    </submittedName>
</protein>
<comment type="caution">
    <text evidence="1">The sequence shown here is derived from an EMBL/GenBank/DDBJ whole genome shotgun (WGS) entry which is preliminary data.</text>
</comment>
<keyword evidence="2" id="KW-1185">Reference proteome</keyword>
<evidence type="ECO:0000313" key="1">
    <source>
        <dbReference type="EMBL" id="KAI8548068.1"/>
    </source>
</evidence>
<dbReference type="EMBL" id="CM046394">
    <property type="protein sequence ID" value="KAI8548068.1"/>
    <property type="molecule type" value="Genomic_DNA"/>
</dbReference>
<dbReference type="Proteomes" id="UP001062846">
    <property type="component" value="Chromosome 7"/>
</dbReference>
<accession>A0ACC0N663</accession>
<evidence type="ECO:0000313" key="2">
    <source>
        <dbReference type="Proteomes" id="UP001062846"/>
    </source>
</evidence>
<organism evidence="1 2">
    <name type="scientific">Rhododendron molle</name>
    <name type="common">Chinese azalea</name>
    <name type="synonym">Azalea mollis</name>
    <dbReference type="NCBI Taxonomy" id="49168"/>
    <lineage>
        <taxon>Eukaryota</taxon>
        <taxon>Viridiplantae</taxon>
        <taxon>Streptophyta</taxon>
        <taxon>Embryophyta</taxon>
        <taxon>Tracheophyta</taxon>
        <taxon>Spermatophyta</taxon>
        <taxon>Magnoliopsida</taxon>
        <taxon>eudicotyledons</taxon>
        <taxon>Gunneridae</taxon>
        <taxon>Pentapetalae</taxon>
        <taxon>asterids</taxon>
        <taxon>Ericales</taxon>
        <taxon>Ericaceae</taxon>
        <taxon>Ericoideae</taxon>
        <taxon>Rhodoreae</taxon>
        <taxon>Rhododendron</taxon>
    </lineage>
</organism>
<gene>
    <name evidence="1" type="ORF">RHMOL_Rhmol07G0243700</name>
</gene>
<proteinExistence type="predicted"/>
<sequence>MSTVVISSDRVARDMFKNHDVALAGRKTYEAMKGEYGTDGSLILEQYRLKWRTMLRLCTTEFFAKSRLNPMEEPSLFSKDLLDLKSDKGREFFHHTCKALGLVAKPNAAVLFPILRRFDPQAIRRRTQYHLKRAFEVTGGFVHERMQARAGGCGEEIRRRNYMDVLLEHGGDGVEQPLSFSQASINVTVLVSHLVLFFLPQR</sequence>
<reference evidence="1" key="1">
    <citation type="submission" date="2022-02" db="EMBL/GenBank/DDBJ databases">
        <title>Plant Genome Project.</title>
        <authorList>
            <person name="Zhang R.-G."/>
        </authorList>
    </citation>
    <scope>NUCLEOTIDE SEQUENCE</scope>
    <source>
        <strain evidence="1">AT1</strain>
    </source>
</reference>
<name>A0ACC0N663_RHOML</name>